<dbReference type="Proteomes" id="UP000184512">
    <property type="component" value="Unassembled WGS sequence"/>
</dbReference>
<dbReference type="SMART" id="SM00422">
    <property type="entry name" value="HTH_MERR"/>
    <property type="match status" value="1"/>
</dbReference>
<dbReference type="InterPro" id="IPR011989">
    <property type="entry name" value="ARM-like"/>
</dbReference>
<dbReference type="SUPFAM" id="SSF46955">
    <property type="entry name" value="Putative DNA-binding domain"/>
    <property type="match status" value="1"/>
</dbReference>
<reference evidence="3 4" key="1">
    <citation type="submission" date="2016-11" db="EMBL/GenBank/DDBJ databases">
        <authorList>
            <person name="Jaros S."/>
            <person name="Januszkiewicz K."/>
            <person name="Wedrychowicz H."/>
        </authorList>
    </citation>
    <scope>NUCLEOTIDE SEQUENCE [LARGE SCALE GENOMIC DNA]</scope>
    <source>
        <strain evidence="3 4">DSM 12906</strain>
    </source>
</reference>
<dbReference type="SUPFAM" id="SSF48371">
    <property type="entry name" value="ARM repeat"/>
    <property type="match status" value="2"/>
</dbReference>
<dbReference type="GO" id="GO:0003677">
    <property type="term" value="F:DNA binding"/>
    <property type="evidence" value="ECO:0007669"/>
    <property type="project" value="UniProtKB-KW"/>
</dbReference>
<name>A0A1M6I0Q4_9ACTN</name>
<accession>A0A1M6I0Q4</accession>
<dbReference type="InterPro" id="IPR000551">
    <property type="entry name" value="MerR-type_HTH_dom"/>
</dbReference>
<evidence type="ECO:0000259" key="2">
    <source>
        <dbReference type="PROSITE" id="PS50937"/>
    </source>
</evidence>
<dbReference type="CDD" id="cd01106">
    <property type="entry name" value="HTH_TipAL-Mta"/>
    <property type="match status" value="1"/>
</dbReference>
<dbReference type="STRING" id="1123357.SAMN02745244_02133"/>
<dbReference type="Pfam" id="PF13646">
    <property type="entry name" value="HEAT_2"/>
    <property type="match status" value="2"/>
</dbReference>
<keyword evidence="4" id="KW-1185">Reference proteome</keyword>
<protein>
    <submittedName>
        <fullName evidence="3">DNA-binding transcriptional regulator, MerR family</fullName>
    </submittedName>
</protein>
<sequence length="367" mass="39371">MTERWLRIGEVARRTGLTHRTLRHYDDIDLLTPSGRTDGDYRLYSEEDLQRLLAIQNLKSLGLSLTEIAAALDEGLDAAELLGRHAAVLEQRIAEEQRLLATLRHLQGTADVGWEEVLSAIELTERLRHPDPAVRFRAALTEPELAPVEVLIELLSDPVAGVREGATWAVSQRPGVREELVSRMLRGDARARLSLAHALGKLRDQAAVPVLSTLLSDEDERVATKAAFSLGQVGGSDAARALGVALGDGRLRVREEASASLARVDGALPILTAALASPDLRTREQAADALGVVADEASVEALIAALADPEEPVRFAALVALGEVGGPTALRAVARAVDSPDRHTRLLARRLATKLSADEPLPGAQAR</sequence>
<dbReference type="RefSeq" id="WP_073188037.1">
    <property type="nucleotide sequence ID" value="NZ_FQZG01000036.1"/>
</dbReference>
<dbReference type="PRINTS" id="PR00040">
    <property type="entry name" value="HTHMERR"/>
</dbReference>
<organism evidence="3 4">
    <name type="scientific">Tessaracoccus bendigoensis DSM 12906</name>
    <dbReference type="NCBI Taxonomy" id="1123357"/>
    <lineage>
        <taxon>Bacteria</taxon>
        <taxon>Bacillati</taxon>
        <taxon>Actinomycetota</taxon>
        <taxon>Actinomycetes</taxon>
        <taxon>Propionibacteriales</taxon>
        <taxon>Propionibacteriaceae</taxon>
        <taxon>Tessaracoccus</taxon>
    </lineage>
</organism>
<dbReference type="PANTHER" id="PTHR30204">
    <property type="entry name" value="REDOX-CYCLING DRUG-SENSING TRANSCRIPTIONAL ACTIVATOR SOXR"/>
    <property type="match status" value="1"/>
</dbReference>
<dbReference type="InterPro" id="IPR009061">
    <property type="entry name" value="DNA-bd_dom_put_sf"/>
</dbReference>
<feature type="domain" description="HTH merR-type" evidence="2">
    <location>
        <begin position="5"/>
        <end position="74"/>
    </location>
</feature>
<dbReference type="Gene3D" id="1.25.10.10">
    <property type="entry name" value="Leucine-rich Repeat Variant"/>
    <property type="match status" value="3"/>
</dbReference>
<gene>
    <name evidence="3" type="ORF">SAMN02745244_02133</name>
</gene>
<dbReference type="Gene3D" id="1.10.1660.10">
    <property type="match status" value="1"/>
</dbReference>
<dbReference type="PROSITE" id="PS00552">
    <property type="entry name" value="HTH_MERR_1"/>
    <property type="match status" value="1"/>
</dbReference>
<dbReference type="AlphaFoldDB" id="A0A1M6I0Q4"/>
<dbReference type="OrthoDB" id="9809391at2"/>
<dbReference type="InterPro" id="IPR016024">
    <property type="entry name" value="ARM-type_fold"/>
</dbReference>
<dbReference type="InterPro" id="IPR047057">
    <property type="entry name" value="MerR_fam"/>
</dbReference>
<evidence type="ECO:0000313" key="3">
    <source>
        <dbReference type="EMBL" id="SHJ28028.1"/>
    </source>
</evidence>
<dbReference type="SMART" id="SM00567">
    <property type="entry name" value="EZ_HEAT"/>
    <property type="match status" value="6"/>
</dbReference>
<proteinExistence type="predicted"/>
<dbReference type="InterPro" id="IPR004155">
    <property type="entry name" value="PBS_lyase_HEAT"/>
</dbReference>
<dbReference type="Pfam" id="PF13411">
    <property type="entry name" value="MerR_1"/>
    <property type="match status" value="1"/>
</dbReference>
<evidence type="ECO:0000313" key="4">
    <source>
        <dbReference type="Proteomes" id="UP000184512"/>
    </source>
</evidence>
<keyword evidence="1 3" id="KW-0238">DNA-binding</keyword>
<dbReference type="PROSITE" id="PS50937">
    <property type="entry name" value="HTH_MERR_2"/>
    <property type="match status" value="1"/>
</dbReference>
<dbReference type="EMBL" id="FQZG01000036">
    <property type="protein sequence ID" value="SHJ28028.1"/>
    <property type="molecule type" value="Genomic_DNA"/>
</dbReference>
<dbReference type="GO" id="GO:0003700">
    <property type="term" value="F:DNA-binding transcription factor activity"/>
    <property type="evidence" value="ECO:0007669"/>
    <property type="project" value="InterPro"/>
</dbReference>
<dbReference type="PANTHER" id="PTHR30204:SF90">
    <property type="entry name" value="HTH-TYPE TRANSCRIPTIONAL ACTIVATOR MTA"/>
    <property type="match status" value="1"/>
</dbReference>
<evidence type="ECO:0000256" key="1">
    <source>
        <dbReference type="ARBA" id="ARBA00023125"/>
    </source>
</evidence>